<dbReference type="Pfam" id="PF12697">
    <property type="entry name" value="Abhydrolase_6"/>
    <property type="match status" value="1"/>
</dbReference>
<dbReference type="InterPro" id="IPR029058">
    <property type="entry name" value="AB_hydrolase_fold"/>
</dbReference>
<dbReference type="GO" id="GO:0016787">
    <property type="term" value="F:hydrolase activity"/>
    <property type="evidence" value="ECO:0007669"/>
    <property type="project" value="UniProtKB-KW"/>
</dbReference>
<dbReference type="InterPro" id="IPR052897">
    <property type="entry name" value="Sec-Metab_Biosynth_Hydrolase"/>
</dbReference>
<accession>A0ABS7ZEX4</accession>
<dbReference type="RefSeq" id="WP_225565350.1">
    <property type="nucleotide sequence ID" value="NZ_JAIXCQ010000005.1"/>
</dbReference>
<keyword evidence="3" id="KW-1185">Reference proteome</keyword>
<dbReference type="Proteomes" id="UP001319870">
    <property type="component" value="Unassembled WGS sequence"/>
</dbReference>
<sequence>MSTQVPTVVLVHGAFAESASWDGVIDRLHELDIDTIAIANPLRSVTSDAAYLRDVISGLGKPVLLVGHSYGGIVITEAAADNPAVVGLVYVSAFAPDHGESALELSTHVPGSTLGDALTAYPVSTGGNEFTIRLDAFHDQFAADVPAVVAQNMGRTQRPVTEVALSEGLPTSSPAWQTLPSWFVFGDQDRNIPAAELRLEAQRARARSVNEVSGASHAIAVSRPYEVTGTILEALREFRTAGAAHDAA</sequence>
<dbReference type="Gene3D" id="3.40.50.1820">
    <property type="entry name" value="alpha/beta hydrolase"/>
    <property type="match status" value="1"/>
</dbReference>
<dbReference type="EMBL" id="JAIXCQ010000005">
    <property type="protein sequence ID" value="MCA5893598.1"/>
    <property type="molecule type" value="Genomic_DNA"/>
</dbReference>
<name>A0ABS7ZEX4_9MICO</name>
<dbReference type="InterPro" id="IPR000073">
    <property type="entry name" value="AB_hydrolase_1"/>
</dbReference>
<gene>
    <name evidence="2" type="ORF">LEP48_09570</name>
</gene>
<dbReference type="PANTHER" id="PTHR37017:SF11">
    <property type="entry name" value="ESTERASE_LIPASE_THIOESTERASE DOMAIN-CONTAINING PROTEIN"/>
    <property type="match status" value="1"/>
</dbReference>
<dbReference type="SUPFAM" id="SSF53474">
    <property type="entry name" value="alpha/beta-Hydrolases"/>
    <property type="match status" value="1"/>
</dbReference>
<organism evidence="2 3">
    <name type="scientific">Isoptericola luteus</name>
    <dbReference type="NCBI Taxonomy" id="2879484"/>
    <lineage>
        <taxon>Bacteria</taxon>
        <taxon>Bacillati</taxon>
        <taxon>Actinomycetota</taxon>
        <taxon>Actinomycetes</taxon>
        <taxon>Micrococcales</taxon>
        <taxon>Promicromonosporaceae</taxon>
        <taxon>Isoptericola</taxon>
    </lineage>
</organism>
<protein>
    <submittedName>
        <fullName evidence="2">Alpha/beta hydrolase</fullName>
    </submittedName>
</protein>
<proteinExistence type="predicted"/>
<evidence type="ECO:0000313" key="3">
    <source>
        <dbReference type="Proteomes" id="UP001319870"/>
    </source>
</evidence>
<comment type="caution">
    <text evidence="2">The sequence shown here is derived from an EMBL/GenBank/DDBJ whole genome shotgun (WGS) entry which is preliminary data.</text>
</comment>
<dbReference type="PANTHER" id="PTHR37017">
    <property type="entry name" value="AB HYDROLASE-1 DOMAIN-CONTAINING PROTEIN-RELATED"/>
    <property type="match status" value="1"/>
</dbReference>
<keyword evidence="2" id="KW-0378">Hydrolase</keyword>
<reference evidence="2 3" key="1">
    <citation type="submission" date="2021-09" db="EMBL/GenBank/DDBJ databases">
        <title>Isoptericola luteus sp. nov., a novel bacterium isolated from Harbin, the capital city of Heilongjiang province.</title>
        <authorList>
            <person name="Li J."/>
        </authorList>
    </citation>
    <scope>NUCLEOTIDE SEQUENCE [LARGE SCALE GENOMIC DNA]</scope>
    <source>
        <strain evidence="2 3">NEAU-Y5</strain>
    </source>
</reference>
<feature type="domain" description="AB hydrolase-1" evidence="1">
    <location>
        <begin position="8"/>
        <end position="226"/>
    </location>
</feature>
<evidence type="ECO:0000313" key="2">
    <source>
        <dbReference type="EMBL" id="MCA5893598.1"/>
    </source>
</evidence>
<evidence type="ECO:0000259" key="1">
    <source>
        <dbReference type="Pfam" id="PF12697"/>
    </source>
</evidence>